<dbReference type="InterPro" id="IPR031805">
    <property type="entry name" value="Piezo_TM25-28"/>
</dbReference>
<evidence type="ECO:0000259" key="16">
    <source>
        <dbReference type="Pfam" id="PF24874"/>
    </source>
</evidence>
<dbReference type="InterPro" id="IPR056768">
    <property type="entry name" value="THU_Piezo"/>
</dbReference>
<feature type="domain" description="Piezo THU9 and anchor" evidence="16">
    <location>
        <begin position="1922"/>
        <end position="2158"/>
    </location>
</feature>
<dbReference type="Pfam" id="PF24874">
    <property type="entry name" value="Piezo_THU9_anchor"/>
    <property type="match status" value="1"/>
</dbReference>
<feature type="transmembrane region" description="Helical" evidence="11">
    <location>
        <begin position="1647"/>
        <end position="1665"/>
    </location>
</feature>
<dbReference type="OrthoDB" id="303066at2759"/>
<feature type="region of interest" description="Disordered" evidence="10">
    <location>
        <begin position="1579"/>
        <end position="1604"/>
    </location>
</feature>
<dbReference type="GO" id="GO:0005886">
    <property type="term" value="C:plasma membrane"/>
    <property type="evidence" value="ECO:0007669"/>
    <property type="project" value="UniProtKB-SubCell"/>
</dbReference>
<feature type="transmembrane region" description="Helical" evidence="11">
    <location>
        <begin position="135"/>
        <end position="155"/>
    </location>
</feature>
<feature type="domain" description="Piezo TM25-28" evidence="13">
    <location>
        <begin position="1065"/>
        <end position="1291"/>
    </location>
</feature>
<dbReference type="FunCoup" id="A0A2J7R0K2">
    <property type="interactions" value="282"/>
</dbReference>
<keyword evidence="9" id="KW-0407">Ion channel</keyword>
<gene>
    <name evidence="17" type="ORF">B7P43_G15494</name>
</gene>
<dbReference type="InParanoid" id="A0A2J7R0K2"/>
<keyword evidence="3" id="KW-0813">Transport</keyword>
<feature type="transmembrane region" description="Helical" evidence="11">
    <location>
        <begin position="185"/>
        <end position="206"/>
    </location>
</feature>
<evidence type="ECO:0000256" key="2">
    <source>
        <dbReference type="ARBA" id="ARBA00007821"/>
    </source>
</evidence>
<feature type="region of interest" description="Disordered" evidence="10">
    <location>
        <begin position="1399"/>
        <end position="1449"/>
    </location>
</feature>
<keyword evidence="6 11" id="KW-1133">Transmembrane helix</keyword>
<dbReference type="Pfam" id="PF23188">
    <property type="entry name" value="THU_Piezo1"/>
    <property type="match status" value="1"/>
</dbReference>
<keyword evidence="8 11" id="KW-0472">Membrane</keyword>
<feature type="transmembrane region" description="Helical" evidence="11">
    <location>
        <begin position="2413"/>
        <end position="2432"/>
    </location>
</feature>
<feature type="transmembrane region" description="Helical" evidence="11">
    <location>
        <begin position="1965"/>
        <end position="1985"/>
    </location>
</feature>
<feature type="transmembrane region" description="Helical" evidence="11">
    <location>
        <begin position="559"/>
        <end position="578"/>
    </location>
</feature>
<dbReference type="PANTHER" id="PTHR47049">
    <property type="entry name" value="PIEZO-TYPE MECHANOSENSITIVE ION CHANNEL HOMOLOG"/>
    <property type="match status" value="1"/>
</dbReference>
<feature type="domain" description="Piezo transmembrane helical unit" evidence="14">
    <location>
        <begin position="1627"/>
        <end position="1747"/>
    </location>
</feature>
<feature type="transmembrane region" description="Helical" evidence="11">
    <location>
        <begin position="21"/>
        <end position="42"/>
    </location>
</feature>
<feature type="transmembrane region" description="Helical" evidence="11">
    <location>
        <begin position="1143"/>
        <end position="1165"/>
    </location>
</feature>
<evidence type="ECO:0000256" key="10">
    <source>
        <dbReference type="SAM" id="MobiDB-lite"/>
    </source>
</evidence>
<feature type="transmembrane region" description="Helical" evidence="11">
    <location>
        <begin position="161"/>
        <end position="178"/>
    </location>
</feature>
<dbReference type="EMBL" id="NEVH01008240">
    <property type="protein sequence ID" value="PNF34345.1"/>
    <property type="molecule type" value="Genomic_DNA"/>
</dbReference>
<feature type="domain" description="Piezo non-specific cation channel cap" evidence="12">
    <location>
        <begin position="2198"/>
        <end position="2500"/>
    </location>
</feature>
<feature type="transmembrane region" description="Helical" evidence="11">
    <location>
        <begin position="1081"/>
        <end position="1100"/>
    </location>
</feature>
<evidence type="ECO:0000259" key="12">
    <source>
        <dbReference type="Pfam" id="PF12166"/>
    </source>
</evidence>
<evidence type="ECO:0000313" key="17">
    <source>
        <dbReference type="EMBL" id="PNF34345.1"/>
    </source>
</evidence>
<dbReference type="Pfam" id="PF12166">
    <property type="entry name" value="Piezo_cap"/>
    <property type="match status" value="1"/>
</dbReference>
<feature type="transmembrane region" description="Helical" evidence="11">
    <location>
        <begin position="1722"/>
        <end position="1740"/>
    </location>
</feature>
<feature type="transmembrane region" description="Helical" evidence="11">
    <location>
        <begin position="1106"/>
        <end position="1122"/>
    </location>
</feature>
<evidence type="ECO:0000313" key="18">
    <source>
        <dbReference type="Proteomes" id="UP000235965"/>
    </source>
</evidence>
<feature type="transmembrane region" description="Helical" evidence="11">
    <location>
        <begin position="964"/>
        <end position="986"/>
    </location>
</feature>
<feature type="transmembrane region" description="Helical" evidence="11">
    <location>
        <begin position="584"/>
        <end position="604"/>
    </location>
</feature>
<evidence type="ECO:0000256" key="6">
    <source>
        <dbReference type="ARBA" id="ARBA00022989"/>
    </source>
</evidence>
<evidence type="ECO:0000256" key="9">
    <source>
        <dbReference type="ARBA" id="ARBA00023303"/>
    </source>
</evidence>
<feature type="transmembrane region" description="Helical" evidence="11">
    <location>
        <begin position="371"/>
        <end position="398"/>
    </location>
</feature>
<dbReference type="PANTHER" id="PTHR47049:SF2">
    <property type="entry name" value="PIEZO-TYPE MECHANOSENSITIVE ION CHANNEL HOMOLOG"/>
    <property type="match status" value="1"/>
</dbReference>
<dbReference type="GO" id="GO:0008381">
    <property type="term" value="F:mechanosensitive monoatomic ion channel activity"/>
    <property type="evidence" value="ECO:0007669"/>
    <property type="project" value="InterPro"/>
</dbReference>
<keyword evidence="7" id="KW-0406">Ion transport</keyword>
<dbReference type="STRING" id="105785.A0A2J7R0K2"/>
<keyword evidence="18" id="KW-1185">Reference proteome</keyword>
<feature type="transmembrane region" description="Helical" evidence="11">
    <location>
        <begin position="937"/>
        <end position="952"/>
    </location>
</feature>
<evidence type="ECO:0000256" key="11">
    <source>
        <dbReference type="SAM" id="Phobius"/>
    </source>
</evidence>
<feature type="compositionally biased region" description="Polar residues" evidence="10">
    <location>
        <begin position="1399"/>
        <end position="1409"/>
    </location>
</feature>
<feature type="transmembrane region" description="Helical" evidence="11">
    <location>
        <begin position="852"/>
        <end position="871"/>
    </location>
</feature>
<feature type="transmembrane region" description="Helical" evidence="11">
    <location>
        <begin position="1923"/>
        <end position="1945"/>
    </location>
</feature>
<feature type="region of interest" description="Disordered" evidence="10">
    <location>
        <begin position="683"/>
        <end position="713"/>
    </location>
</feature>
<dbReference type="InterPro" id="IPR056770">
    <property type="entry name" value="Piezo_THU9_anchor"/>
</dbReference>
<feature type="transmembrane region" description="Helical" evidence="11">
    <location>
        <begin position="1015"/>
        <end position="1036"/>
    </location>
</feature>
<sequence length="2517" mass="287005">MVRIPTHKTMAGSTGQYLRAVMVLSFLASITQLSFQIVLFSMPPYGNFLKESNTTETILRHVGLIRLNGIRVEDGFRYIAPEVLMLITSIAVYVSCTKLSAEVTHSRASSASAPSTAAILPPVSNAVAYHNRRKAFFITVGKCLALASLCLAGILRPSALNGVYFLAFLGGMTWWSCYKELHRPFGVVLHCIQVVAALHIMALFVVQLQWVQDFLTSDCNYCRYLGLTFLMKTNDVDPRMQDFVSTEWASFVNPVALLWLYYILGIESYYLLRPRVNSYEADDTNVNEHTHLIRNMSPMKYDSTGRRRSTVRQDAHGSVILSDGYEDVIQLDALGAAREEEIHPGICEQILDFFTSLFRIINRSSYIGTNIIMMAWSITYHSWLTFVLLLWASILWIFPNQRHSMMRCSPFLVVYAIFLLLAQYIYGMDLTNDELPDKVKGVNLRQIGFTRTTKLPCEPLFVKSLYTLFFWITLRQFMQERFERRNTSALEDMAAPLQITVGPATRGFSGTDGAKQSSQAMNWLGDFVNNLLTKFWIWVVAIMLFVIGLSGTRMTVYRIIYMALFLIFVLVFQLSYQIWRKFMYGFWLTVIIYSMSILVLIYTYQFDDFPYYWTNYLGISQELQKDIGMEIFQTSELFVKLLTPTFFLVITVIQMHYFHKDFLALTDISCRSEILKRESSMYGSSVAGGQGHVSEDPEGGTNEQQKEESVPMPSLRTLKQLSTKELQQLALQFKIQVQKVIDLLWLFLELHMLKLMLLSIMLLCVFDVCALHFIFLLLAVVALSFGSRIHTIVCHVVSVLVSVLLLVKMIYQINYFVHSNYAVNCTENDTTGNDADWLGLYKSHSDHTLPEILKGYIGLIFLATLMAVVRVRQLYKRQLSGELISRPHIMFQNIQRCHADRDLRSCFKYLLNYGFYKFGIEICLMATVALIGTRMDLYAVLYGVWLCVFVIMEREKLAKIWGIYQVFIVMLIPIQYAMAVGLPPALCIEYPWNQSLILRNLQEWMFLPDPVHPPAAYKLVCDFVLLMLVCRQSLVFRIERRYAGQIYAGGSNKSILKETEQPGFVNPVPDHISYVRSWLDIAKRCFLSSFLWVTLAIVFLAGTNRVNIFSLGYLVGAFVFLWQGEEIYLRPVPYILKRWNTLLGYNVAIIMIKALLQIIGCIFLQEVTSHACWAAQLFGITCIRKFPASGVSSLTVSDLTQCNVPKENSGLIWDGVCFGCLIMMRRLFSSYYFIHQINENKAMTVLASRGAELIEELRMKRIREQENQEHRILEKIRVKMERIKATQQKIQGPMFKEPESHHVAVRSGDYYMFEELDDDVLEEKDETSSDDEGGKHDGERRITLSKFLDTAFKTDMERAAELALAKGTAEEDVADGGRRSSVKLTRNKSSFFTCETEITPQAQASSPSLRSDYMVPTSPEGSKGSYPSRHYPQDEADAASTTKDASSETEVRMSVGQRIWLMVKFAWAFVESAMVTLTKHLNHISRDYRYVMEVLTLEKKMLKEKPDFAQGVRVGSAMIWQPVPSATERSKLRLGGADDQAARTGDITDVYTETSSSQSARLDPVPLPARASTSLDQIDESTPDEVEPLGSQQPPVSLEQMDETQELSAKDQAPIVRLVLALWFAIISHSDLVCYFMVFLYQIKSATILSLPLPLMVFLWGTLTIPRPTKTFWVTMIAYTEVIVIVKWMFQFEFLPWNGTEVIEKNPFFPPRIIGIESKPNYATYDLFLLLIIFFHRYMLKSLGLWKTTYEDPVTFKEKEQKFRLETEGDPVGLHRVDEEDTLTADIATPTRKEVATLKHGGSRLSYSAPGLGISGSSSQLGRGSCLRRRSSAGSVSDQVVTQGGRRLSAYKTSLDQSEAGDHARSAEEEPSASNVIVVRTDEENAGDHIPGFLVVASKRYCDSVKGFFSHLLSRVQRVTADVYALMFLCDFFNFMVVIFGFASFGSDLGEGGVSAYLEENKVPIPFLVMLILQFALIVVDRALYLRKYILGKIVFQFLLVVGVHIWMFFILPLVTDKQFSAELPPQMWYMVKCFYLLLSAYQIRSGYPTRILGNVLCKRYNVLNMVLFKGFMAVPFLFELRALMDWMWTDTSMTVWDWLKMEDIFANIFQHKCARRMESEYPQPRGEKKKPLVKYFMGGGGLFVIIAVIWFPLVIFALGSTVGQPNLPYDVTVTMDIGNYQPIYEMSAQNNTVNTIDKMSEQSWNKMQNAYMKNKAALTFLSNYDYTDIAVIRMSNSSRMVWGISQPDRDYLIADLQSSKQIVIRFTWHVSRLNPNPKTTGEASSSHVYELEADVDGKSNPQRQNLIKMLNGTHVSTLIPNIFPKFLKVSNRGMATPITQLMAPLASPLDAAYRNLSLQYNGDNRSSSQSWWSLEETCNDENYENFLKKIDDDHCSKLVMYTFNDKSFPKTLSFISGEGIIGLYFGLVLLFSKIIRSIMTGLLEKIMFTDLPNVDRILQLCLDIYLVRESGELDLEEDLFAKLVFLYRSPETLIKWTRPREEGEGEEGNAQPVIAQ</sequence>
<feature type="transmembrane region" description="Helical" evidence="11">
    <location>
        <begin position="78"/>
        <end position="96"/>
    </location>
</feature>
<feature type="transmembrane region" description="Helical" evidence="11">
    <location>
        <begin position="404"/>
        <end position="426"/>
    </location>
</feature>
<feature type="transmembrane region" description="Helical" evidence="11">
    <location>
        <begin position="2136"/>
        <end position="2159"/>
    </location>
</feature>
<feature type="transmembrane region" description="Helical" evidence="11">
    <location>
        <begin position="1994"/>
        <end position="2015"/>
    </location>
</feature>
<evidence type="ECO:0000256" key="8">
    <source>
        <dbReference type="ARBA" id="ARBA00023136"/>
    </source>
</evidence>
<keyword evidence="4" id="KW-1003">Cell membrane</keyword>
<dbReference type="Pfam" id="PF15917">
    <property type="entry name" value="Piezo_TM25-28"/>
    <property type="match status" value="1"/>
</dbReference>
<keyword evidence="5 11" id="KW-0812">Transmembrane</keyword>
<dbReference type="InterPro" id="IPR031334">
    <property type="entry name" value="Piezo_cap_dom"/>
</dbReference>
<organism evidence="17 18">
    <name type="scientific">Cryptotermes secundus</name>
    <dbReference type="NCBI Taxonomy" id="105785"/>
    <lineage>
        <taxon>Eukaryota</taxon>
        <taxon>Metazoa</taxon>
        <taxon>Ecdysozoa</taxon>
        <taxon>Arthropoda</taxon>
        <taxon>Hexapoda</taxon>
        <taxon>Insecta</taxon>
        <taxon>Pterygota</taxon>
        <taxon>Neoptera</taxon>
        <taxon>Polyneoptera</taxon>
        <taxon>Dictyoptera</taxon>
        <taxon>Blattodea</taxon>
        <taxon>Blattoidea</taxon>
        <taxon>Termitoidae</taxon>
        <taxon>Kalotermitidae</taxon>
        <taxon>Cryptotermitinae</taxon>
        <taxon>Cryptotermes</taxon>
    </lineage>
</organism>
<name>A0A2J7R0K2_9NEOP</name>
<feature type="transmembrane region" description="Helical" evidence="11">
    <location>
        <begin position="792"/>
        <end position="811"/>
    </location>
</feature>
<feature type="transmembrane region" description="Helical" evidence="11">
    <location>
        <begin position="1618"/>
        <end position="1641"/>
    </location>
</feature>
<feature type="transmembrane region" description="Helical" evidence="11">
    <location>
        <begin position="755"/>
        <end position="785"/>
    </location>
</feature>
<feature type="transmembrane region" description="Helical" evidence="11">
    <location>
        <begin position="637"/>
        <end position="657"/>
    </location>
</feature>
<evidence type="ECO:0000256" key="1">
    <source>
        <dbReference type="ARBA" id="ARBA00004651"/>
    </source>
</evidence>
<evidence type="ECO:0000256" key="4">
    <source>
        <dbReference type="ARBA" id="ARBA00022475"/>
    </source>
</evidence>
<feature type="transmembrane region" description="Helical" evidence="11">
    <location>
        <begin position="910"/>
        <end position="931"/>
    </location>
</feature>
<dbReference type="Proteomes" id="UP000235965">
    <property type="component" value="Unassembled WGS sequence"/>
</dbReference>
<proteinExistence type="inferred from homology"/>
<evidence type="ECO:0000259" key="14">
    <source>
        <dbReference type="Pfam" id="PF23188"/>
    </source>
</evidence>
<reference evidence="17 18" key="1">
    <citation type="submission" date="2017-12" db="EMBL/GenBank/DDBJ databases">
        <title>Hemimetabolous genomes reveal molecular basis of termite eusociality.</title>
        <authorList>
            <person name="Harrison M.C."/>
            <person name="Jongepier E."/>
            <person name="Robertson H.M."/>
            <person name="Arning N."/>
            <person name="Bitard-Feildel T."/>
            <person name="Chao H."/>
            <person name="Childers C.P."/>
            <person name="Dinh H."/>
            <person name="Doddapaneni H."/>
            <person name="Dugan S."/>
            <person name="Gowin J."/>
            <person name="Greiner C."/>
            <person name="Han Y."/>
            <person name="Hu H."/>
            <person name="Hughes D.S.T."/>
            <person name="Huylmans A.-K."/>
            <person name="Kemena C."/>
            <person name="Kremer L.P.M."/>
            <person name="Lee S.L."/>
            <person name="Lopez-Ezquerra A."/>
            <person name="Mallet L."/>
            <person name="Monroy-Kuhn J.M."/>
            <person name="Moser A."/>
            <person name="Murali S.C."/>
            <person name="Muzny D.M."/>
            <person name="Otani S."/>
            <person name="Piulachs M.-D."/>
            <person name="Poelchau M."/>
            <person name="Qu J."/>
            <person name="Schaub F."/>
            <person name="Wada-Katsumata A."/>
            <person name="Worley K.C."/>
            <person name="Xie Q."/>
            <person name="Ylla G."/>
            <person name="Poulsen M."/>
            <person name="Gibbs R.A."/>
            <person name="Schal C."/>
            <person name="Richards S."/>
            <person name="Belles X."/>
            <person name="Korb J."/>
            <person name="Bornberg-Bauer E."/>
        </authorList>
    </citation>
    <scope>NUCLEOTIDE SEQUENCE [LARGE SCALE GENOMIC DNA]</scope>
    <source>
        <tissue evidence="17">Whole body</tissue>
    </source>
</reference>
<comment type="subcellular location">
    <subcellularLocation>
        <location evidence="1">Cell membrane</location>
        <topology evidence="1">Multi-pass membrane protein</topology>
    </subcellularLocation>
</comment>
<feature type="domain" description="Piezo TM1-24" evidence="15">
    <location>
        <begin position="3"/>
        <end position="663"/>
    </location>
</feature>
<feature type="transmembrane region" description="Helical" evidence="11">
    <location>
        <begin position="535"/>
        <end position="552"/>
    </location>
</feature>
<evidence type="ECO:0000256" key="7">
    <source>
        <dbReference type="ARBA" id="ARBA00023065"/>
    </source>
</evidence>
<feature type="transmembrane region" description="Helical" evidence="11">
    <location>
        <begin position="2027"/>
        <end position="2044"/>
    </location>
</feature>
<dbReference type="Pfam" id="PF24871">
    <property type="entry name" value="Piezo_TM1-24"/>
    <property type="match status" value="1"/>
</dbReference>
<accession>A0A2J7R0K2</accession>
<evidence type="ECO:0000259" key="15">
    <source>
        <dbReference type="Pfam" id="PF24871"/>
    </source>
</evidence>
<protein>
    <submittedName>
        <fullName evidence="17">Piezo-type mechanosensitive ion channel component 1</fullName>
    </submittedName>
</protein>
<dbReference type="InterPro" id="IPR027272">
    <property type="entry name" value="Piezo"/>
</dbReference>
<comment type="similarity">
    <text evidence="2">Belongs to the PIEZO (TC 1.A.75) family.</text>
</comment>
<evidence type="ECO:0000259" key="13">
    <source>
        <dbReference type="Pfam" id="PF15917"/>
    </source>
</evidence>
<evidence type="ECO:0000256" key="3">
    <source>
        <dbReference type="ARBA" id="ARBA00022448"/>
    </source>
</evidence>
<comment type="caution">
    <text evidence="17">The sequence shown here is derived from an EMBL/GenBank/DDBJ whole genome shotgun (WGS) entry which is preliminary data.</text>
</comment>
<feature type="region of interest" description="Disordered" evidence="10">
    <location>
        <begin position="1852"/>
        <end position="1873"/>
    </location>
</feature>
<dbReference type="InterPro" id="IPR056769">
    <property type="entry name" value="Piezo_TM1-24"/>
</dbReference>
<evidence type="ECO:0000256" key="5">
    <source>
        <dbReference type="ARBA" id="ARBA00022692"/>
    </source>
</evidence>